<dbReference type="Gene3D" id="1.20.1590.10">
    <property type="entry name" value="YP_001051499.1 domain like"/>
    <property type="match status" value="1"/>
</dbReference>
<sequence>MADKLNKQLRNLLPWQQVAFCVGLAERMYPNYVLFSEGTEFGGEATFRKMLDLFWENLTVKGAKVNFETQSEKFEEAIPNVADYDMYGVYPALDACVALSCAFNAVLTKADDEAVNASQTSIGTVSSFIEATSEAELTEQEIWQDELIQQELAFQEELLTLLDEQRSPDLLKAVRKFCRNEGISNIGISLE</sequence>
<dbReference type="Pfam" id="PF04222">
    <property type="entry name" value="DUF416"/>
    <property type="match status" value="1"/>
</dbReference>
<keyword evidence="2" id="KW-1185">Reference proteome</keyword>
<gene>
    <name evidence="1" type="ORF">D1Z90_09210</name>
</gene>
<proteinExistence type="predicted"/>
<protein>
    <submittedName>
        <fullName evidence="1">DUF416 family protein</fullName>
    </submittedName>
</protein>
<dbReference type="InterPro" id="IPR007338">
    <property type="entry name" value="DUF416"/>
</dbReference>
<accession>A0A418YF49</accession>
<comment type="caution">
    <text evidence="1">The sequence shown here is derived from an EMBL/GenBank/DDBJ whole genome shotgun (WGS) entry which is preliminary data.</text>
</comment>
<dbReference type="Proteomes" id="UP000283255">
    <property type="component" value="Unassembled WGS sequence"/>
</dbReference>
<dbReference type="InterPro" id="IPR023381">
    <property type="entry name" value="YP001051499.1-like_dom_sf"/>
</dbReference>
<dbReference type="EMBL" id="QZCH01000010">
    <property type="protein sequence ID" value="RJG47881.1"/>
    <property type="molecule type" value="Genomic_DNA"/>
</dbReference>
<dbReference type="AlphaFoldDB" id="A0A418YF49"/>
<name>A0A418YF49_9GAMM</name>
<dbReference type="OrthoDB" id="9204516at2"/>
<evidence type="ECO:0000313" key="2">
    <source>
        <dbReference type="Proteomes" id="UP000283255"/>
    </source>
</evidence>
<evidence type="ECO:0000313" key="1">
    <source>
        <dbReference type="EMBL" id="RJG47881.1"/>
    </source>
</evidence>
<reference evidence="1 2" key="2">
    <citation type="submission" date="2019-01" db="EMBL/GenBank/DDBJ databases">
        <title>Motilimonas pumilus sp. nov., isolated from the gut of sea cucumber (Apostichopus japonicus).</title>
        <authorList>
            <person name="Wang F.-Q."/>
            <person name="Ren L.-H."/>
            <person name="Lin Y.-W."/>
            <person name="Sun G.-H."/>
            <person name="Du Z.-J."/>
            <person name="Zhao J.-X."/>
            <person name="Liu X.-J."/>
            <person name="Liu L.-J."/>
        </authorList>
    </citation>
    <scope>NUCLEOTIDE SEQUENCE [LARGE SCALE GENOMIC DNA]</scope>
    <source>
        <strain evidence="1 2">PLHSC7-2</strain>
    </source>
</reference>
<dbReference type="RefSeq" id="WP_119910464.1">
    <property type="nucleotide sequence ID" value="NZ_QZCH01000010.1"/>
</dbReference>
<organism evidence="1 2">
    <name type="scientific">Motilimonas pumila</name>
    <dbReference type="NCBI Taxonomy" id="2303987"/>
    <lineage>
        <taxon>Bacteria</taxon>
        <taxon>Pseudomonadati</taxon>
        <taxon>Pseudomonadota</taxon>
        <taxon>Gammaproteobacteria</taxon>
        <taxon>Alteromonadales</taxon>
        <taxon>Alteromonadales genera incertae sedis</taxon>
        <taxon>Motilimonas</taxon>
    </lineage>
</organism>
<reference evidence="1 2" key="1">
    <citation type="submission" date="2018-09" db="EMBL/GenBank/DDBJ databases">
        <authorList>
            <person name="Wang F."/>
        </authorList>
    </citation>
    <scope>NUCLEOTIDE SEQUENCE [LARGE SCALE GENOMIC DNA]</scope>
    <source>
        <strain evidence="1 2">PLHSC7-2</strain>
    </source>
</reference>